<dbReference type="Proteomes" id="UP000405805">
    <property type="component" value="Unassembled WGS sequence"/>
</dbReference>
<evidence type="ECO:0000259" key="10">
    <source>
        <dbReference type="Pfam" id="PF00884"/>
    </source>
</evidence>
<dbReference type="InterPro" id="IPR050448">
    <property type="entry name" value="OpgB/LTA_synthase_biosynth"/>
</dbReference>
<dbReference type="EMBL" id="VZBP01000055">
    <property type="protein sequence ID" value="MQO09076.1"/>
    <property type="molecule type" value="Genomic_DNA"/>
</dbReference>
<comment type="caution">
    <text evidence="11">The sequence shown here is derived from an EMBL/GenBank/DDBJ whole genome shotgun (WGS) entry which is preliminary data.</text>
</comment>
<dbReference type="PANTHER" id="PTHR47371">
    <property type="entry name" value="LIPOTEICHOIC ACID SYNTHASE"/>
    <property type="match status" value="1"/>
</dbReference>
<evidence type="ECO:0000256" key="2">
    <source>
        <dbReference type="ARBA" id="ARBA00022475"/>
    </source>
</evidence>
<reference evidence="12" key="1">
    <citation type="submission" date="2019-09" db="EMBL/GenBank/DDBJ databases">
        <title>Distinct polysaccharide growth profiles of human intestinal Prevotella copri isolates.</title>
        <authorList>
            <person name="Fehlner-Peach H."/>
            <person name="Magnabosco C."/>
            <person name="Raghavan V."/>
            <person name="Scher J.U."/>
            <person name="Tett A."/>
            <person name="Cox L.M."/>
            <person name="Gottsegen C."/>
            <person name="Watters A."/>
            <person name="Wiltshire- Gordon J.D."/>
            <person name="Segata N."/>
            <person name="Bonneau R."/>
            <person name="Littman D.R."/>
        </authorList>
    </citation>
    <scope>NUCLEOTIDE SEQUENCE [LARGE SCALE GENOMIC DNA]</scope>
    <source>
        <strain evidence="12">iA624</strain>
    </source>
</reference>
<evidence type="ECO:0000313" key="12">
    <source>
        <dbReference type="Proteomes" id="UP000405805"/>
    </source>
</evidence>
<dbReference type="GO" id="GO:0005886">
    <property type="term" value="C:plasma membrane"/>
    <property type="evidence" value="ECO:0007669"/>
    <property type="project" value="UniProtKB-SubCell"/>
</dbReference>
<keyword evidence="4 9" id="KW-1133">Transmembrane helix</keyword>
<dbReference type="SUPFAM" id="SSF53649">
    <property type="entry name" value="Alkaline phosphatase-like"/>
    <property type="match status" value="1"/>
</dbReference>
<keyword evidence="7" id="KW-0479">Metal-binding</keyword>
<dbReference type="GO" id="GO:0016787">
    <property type="term" value="F:hydrolase activity"/>
    <property type="evidence" value="ECO:0007669"/>
    <property type="project" value="UniProtKB-KW"/>
</dbReference>
<evidence type="ECO:0000256" key="7">
    <source>
        <dbReference type="PIRSR" id="PIRSR005091-2"/>
    </source>
</evidence>
<dbReference type="Pfam" id="PF00884">
    <property type="entry name" value="Sulfatase"/>
    <property type="match status" value="1"/>
</dbReference>
<dbReference type="GO" id="GO:0046872">
    <property type="term" value="F:metal ion binding"/>
    <property type="evidence" value="ECO:0007669"/>
    <property type="project" value="UniProtKB-KW"/>
</dbReference>
<organism evidence="11 12">
    <name type="scientific">Segatella copri</name>
    <dbReference type="NCBI Taxonomy" id="165179"/>
    <lineage>
        <taxon>Bacteria</taxon>
        <taxon>Pseudomonadati</taxon>
        <taxon>Bacteroidota</taxon>
        <taxon>Bacteroidia</taxon>
        <taxon>Bacteroidales</taxon>
        <taxon>Prevotellaceae</taxon>
        <taxon>Segatella</taxon>
    </lineage>
</organism>
<evidence type="ECO:0000256" key="5">
    <source>
        <dbReference type="ARBA" id="ARBA00023136"/>
    </source>
</evidence>
<protein>
    <submittedName>
        <fullName evidence="11">Sulfatase-like hydrolase/transferase</fullName>
    </submittedName>
</protein>
<feature type="transmembrane region" description="Helical" evidence="9">
    <location>
        <begin position="196"/>
        <end position="213"/>
    </location>
</feature>
<dbReference type="InterPro" id="IPR017850">
    <property type="entry name" value="Alkaline_phosphatase_core_sf"/>
</dbReference>
<evidence type="ECO:0000256" key="4">
    <source>
        <dbReference type="ARBA" id="ARBA00022989"/>
    </source>
</evidence>
<feature type="transmembrane region" description="Helical" evidence="9">
    <location>
        <begin position="7"/>
        <end position="28"/>
    </location>
</feature>
<keyword evidence="3 9" id="KW-0812">Transmembrane</keyword>
<dbReference type="InterPro" id="IPR000917">
    <property type="entry name" value="Sulfatase_N"/>
</dbReference>
<feature type="transmembrane region" description="Helical" evidence="9">
    <location>
        <begin position="88"/>
        <end position="110"/>
    </location>
</feature>
<feature type="binding site" evidence="7">
    <location>
        <position position="460"/>
    </location>
    <ligand>
        <name>substrate</name>
    </ligand>
</feature>
<dbReference type="Gene3D" id="3.40.720.10">
    <property type="entry name" value="Alkaline Phosphatase, subunit A"/>
    <property type="match status" value="1"/>
</dbReference>
<evidence type="ECO:0000256" key="6">
    <source>
        <dbReference type="PIRSR" id="PIRSR005091-1"/>
    </source>
</evidence>
<name>A0AA90VE58_9BACT</name>
<keyword evidence="5 9" id="KW-0472">Membrane</keyword>
<dbReference type="PANTHER" id="PTHR47371:SF3">
    <property type="entry name" value="PHOSPHOGLYCEROL TRANSFERASE I"/>
    <property type="match status" value="1"/>
</dbReference>
<feature type="transmembrane region" description="Helical" evidence="9">
    <location>
        <begin position="130"/>
        <end position="156"/>
    </location>
</feature>
<feature type="transmembrane region" description="Helical" evidence="9">
    <location>
        <begin position="58"/>
        <end position="76"/>
    </location>
</feature>
<evidence type="ECO:0000256" key="3">
    <source>
        <dbReference type="ARBA" id="ARBA00022692"/>
    </source>
</evidence>
<dbReference type="Gene3D" id="3.30.1120.80">
    <property type="match status" value="1"/>
</dbReference>
<keyword evidence="2" id="KW-1003">Cell membrane</keyword>
<evidence type="ECO:0000256" key="8">
    <source>
        <dbReference type="PIRSR" id="PIRSR005091-3"/>
    </source>
</evidence>
<proteinExistence type="predicted"/>
<dbReference type="CDD" id="cd16015">
    <property type="entry name" value="LTA_synthase"/>
    <property type="match status" value="1"/>
</dbReference>
<dbReference type="AlphaFoldDB" id="A0AA90VE58"/>
<feature type="active site" evidence="6">
    <location>
        <position position="341"/>
    </location>
</feature>
<comment type="subcellular location">
    <subcellularLocation>
        <location evidence="1">Cell membrane</location>
        <topology evidence="1">Multi-pass membrane protein</topology>
    </subcellularLocation>
</comment>
<feature type="binding site" evidence="8">
    <location>
        <position position="341"/>
    </location>
    <ligand>
        <name>Mn(2+)</name>
        <dbReference type="ChEBI" id="CHEBI:29035"/>
    </ligand>
</feature>
<sequence>MKQIIWFVKTYATFVVLFVLQKPLFLFLEKGSATQPVDNIFTELPAVIWHGLPLDLSMAGYLSVIPGFLSIAVVWLKRDLVKPIMNIYFIIASLFITCSFVLNASLYPYWKYPLDSTPLFYFFTSPADAIASVSIWQVILSIVILIVLTIGVWFTLRMRGEKRQQYSRYSYGYGGFGSGKRNRFDDFDRHRGRTSIILLLLTGLLFLPIRGGITVSTMNTGQAYYSQNAYLNHSAVNPLFSLFESITHQEDFASQYRFMKDKEADKIFATMTSTSDENTYPLLNEATFKKGTPDILIVIMESFANDIMPSMGSYKDVAVCLDSIAQQSILFTRFYANSFRTDRGMVSILSGYPAQTTTSIMRYPRKTSQLPSIARNLVKYKNYKTTYYYGGDADYCNMRSYLVSQGYQHIISDANFPIEDKISKWGVPDHILAAKMMEDIKAQQNEKRPMLRILQTSSSHEPFEVPYHRLKDKRLNAFAYTDSVMGAIVREYRKLPRWKNTLIVFVPDHVGGYKENLNDHDRSRYQIPLILAGGAISRPMKVGIIGSQHDIAATLLGQLGVEHREFTFSKNMMSDATPKFAFFAVNDAFGIVSEENSLIYDNRAKRIVYDKGEKGFNLKRGQAYLQKLYDDLAKK</sequence>
<feature type="binding site" evidence="8">
    <location>
        <position position="301"/>
    </location>
    <ligand>
        <name>Mn(2+)</name>
        <dbReference type="ChEBI" id="CHEBI:29035"/>
    </ligand>
</feature>
<feature type="binding site" evidence="8">
    <location>
        <position position="508"/>
    </location>
    <ligand>
        <name>Mn(2+)</name>
        <dbReference type="ChEBI" id="CHEBI:29035"/>
    </ligand>
</feature>
<dbReference type="InterPro" id="IPR012160">
    <property type="entry name" value="LtaS-like"/>
</dbReference>
<evidence type="ECO:0000256" key="1">
    <source>
        <dbReference type="ARBA" id="ARBA00004651"/>
    </source>
</evidence>
<dbReference type="RefSeq" id="WP_153096546.1">
    <property type="nucleotide sequence ID" value="NZ_VZBP01000055.1"/>
</dbReference>
<evidence type="ECO:0000256" key="9">
    <source>
        <dbReference type="SAM" id="Phobius"/>
    </source>
</evidence>
<evidence type="ECO:0000313" key="11">
    <source>
        <dbReference type="EMBL" id="MQO09076.1"/>
    </source>
</evidence>
<keyword evidence="7" id="KW-0464">Manganese</keyword>
<keyword evidence="11" id="KW-0378">Hydrolase</keyword>
<feature type="domain" description="Sulfatase N-terminal" evidence="10">
    <location>
        <begin position="293"/>
        <end position="561"/>
    </location>
</feature>
<dbReference type="PIRSF" id="PIRSF005091">
    <property type="entry name" value="Mmb_sulf_HI1246"/>
    <property type="match status" value="1"/>
</dbReference>
<feature type="binding site" evidence="8">
    <location>
        <position position="509"/>
    </location>
    <ligand>
        <name>Mn(2+)</name>
        <dbReference type="ChEBI" id="CHEBI:29035"/>
    </ligand>
</feature>
<gene>
    <name evidence="11" type="ORF">F7D57_04925</name>
</gene>
<accession>A0AA90VE58</accession>